<dbReference type="InterPro" id="IPR000306">
    <property type="entry name" value="Znf_FYVE"/>
</dbReference>
<proteinExistence type="predicted"/>
<evidence type="ECO:0000256" key="2">
    <source>
        <dbReference type="ARBA" id="ARBA00022771"/>
    </source>
</evidence>
<keyword evidence="2" id="KW-0863">Zinc-finger</keyword>
<protein>
    <submittedName>
        <fullName evidence="6">Myotubularin-related protein 3</fullName>
    </submittedName>
</protein>
<keyword evidence="3" id="KW-0862">Zinc</keyword>
<keyword evidence="7" id="KW-1185">Reference proteome</keyword>
<keyword evidence="1" id="KW-0479">Metal-binding</keyword>
<feature type="region of interest" description="Disordered" evidence="4">
    <location>
        <begin position="1"/>
        <end position="66"/>
    </location>
</feature>
<evidence type="ECO:0000259" key="5">
    <source>
        <dbReference type="SMART" id="SM00064"/>
    </source>
</evidence>
<gene>
    <name evidence="6" type="ORF">E1301_Tti024191</name>
</gene>
<dbReference type="SMART" id="SM00064">
    <property type="entry name" value="FYVE"/>
    <property type="match status" value="1"/>
</dbReference>
<evidence type="ECO:0000256" key="4">
    <source>
        <dbReference type="SAM" id="MobiDB-lite"/>
    </source>
</evidence>
<dbReference type="GO" id="GO:0008270">
    <property type="term" value="F:zinc ion binding"/>
    <property type="evidence" value="ECO:0007669"/>
    <property type="project" value="UniProtKB-KW"/>
</dbReference>
<dbReference type="InterPro" id="IPR011011">
    <property type="entry name" value="Znf_FYVE_PHD"/>
</dbReference>
<feature type="compositionally biased region" description="Low complexity" evidence="4">
    <location>
        <begin position="18"/>
        <end position="28"/>
    </location>
</feature>
<reference evidence="6" key="1">
    <citation type="journal article" date="2019" name="Mol. Ecol. Resour.">
        <title>Chromosome-level genome assembly of Triplophysa tibetana, a fish adapted to the harsh high-altitude environment of the Tibetan Plateau.</title>
        <authorList>
            <person name="Yang X."/>
            <person name="Liu H."/>
            <person name="Ma Z."/>
            <person name="Zou Y."/>
            <person name="Zou M."/>
            <person name="Mao Y."/>
            <person name="Li X."/>
            <person name="Wang H."/>
            <person name="Chen T."/>
            <person name="Wang W."/>
            <person name="Yang R."/>
        </authorList>
    </citation>
    <scope>NUCLEOTIDE SEQUENCE [LARGE SCALE GENOMIC DNA]</scope>
    <source>
        <strain evidence="6">TTIB1903HZAU</strain>
        <tissue evidence="6">Muscle</tissue>
    </source>
</reference>
<evidence type="ECO:0000256" key="3">
    <source>
        <dbReference type="ARBA" id="ARBA00022833"/>
    </source>
</evidence>
<name>A0A5A9MX06_9TELE</name>
<feature type="domain" description="FYVE zinc finger" evidence="5">
    <location>
        <begin position="141"/>
        <end position="218"/>
    </location>
</feature>
<dbReference type="EMBL" id="SOYY01000134">
    <property type="protein sequence ID" value="KAA0701391.1"/>
    <property type="molecule type" value="Genomic_DNA"/>
</dbReference>
<sequence length="244" mass="27288">MDLQSDTSAFRHPEDSVDSSSSDDSNVSAGDQTSDVSEDVKHGSFTSAHDDRERACGVPGVNRRPSLNGDAVQVRLRQTETGNLLQVDMLKLQKLWSRLHVNGKLTSLPDAEHNMESGCLARCGTEALSESSWQQMEEQDSEVTQWYSDHPASRCYGCERRFWRAARTHHCSGREAVEEDWNCGNVFCTSCCDQKAAQNQQLCELKRACQTCTGTCALSCAPRRPRESHHCQFKLKAQRRVTSS</sequence>
<dbReference type="SUPFAM" id="SSF57903">
    <property type="entry name" value="FYVE/PHD zinc finger"/>
    <property type="match status" value="1"/>
</dbReference>
<feature type="compositionally biased region" description="Basic and acidic residues" evidence="4">
    <location>
        <begin position="38"/>
        <end position="55"/>
    </location>
</feature>
<evidence type="ECO:0000313" key="7">
    <source>
        <dbReference type="Proteomes" id="UP000324632"/>
    </source>
</evidence>
<dbReference type="InterPro" id="IPR013083">
    <property type="entry name" value="Znf_RING/FYVE/PHD"/>
</dbReference>
<evidence type="ECO:0000313" key="6">
    <source>
        <dbReference type="EMBL" id="KAA0701391.1"/>
    </source>
</evidence>
<dbReference type="Proteomes" id="UP000324632">
    <property type="component" value="Unassembled WGS sequence"/>
</dbReference>
<dbReference type="Gene3D" id="3.30.40.10">
    <property type="entry name" value="Zinc/RING finger domain, C3HC4 (zinc finger)"/>
    <property type="match status" value="1"/>
</dbReference>
<comment type="caution">
    <text evidence="6">The sequence shown here is derived from an EMBL/GenBank/DDBJ whole genome shotgun (WGS) entry which is preliminary data.</text>
</comment>
<accession>A0A5A9MX06</accession>
<organism evidence="6 7">
    <name type="scientific">Triplophysa tibetana</name>
    <dbReference type="NCBI Taxonomy" id="1572043"/>
    <lineage>
        <taxon>Eukaryota</taxon>
        <taxon>Metazoa</taxon>
        <taxon>Chordata</taxon>
        <taxon>Craniata</taxon>
        <taxon>Vertebrata</taxon>
        <taxon>Euteleostomi</taxon>
        <taxon>Actinopterygii</taxon>
        <taxon>Neopterygii</taxon>
        <taxon>Teleostei</taxon>
        <taxon>Ostariophysi</taxon>
        <taxon>Cypriniformes</taxon>
        <taxon>Nemacheilidae</taxon>
        <taxon>Triplophysa</taxon>
    </lineage>
</organism>
<dbReference type="AlphaFoldDB" id="A0A5A9MX06"/>
<evidence type="ECO:0000256" key="1">
    <source>
        <dbReference type="ARBA" id="ARBA00022723"/>
    </source>
</evidence>